<dbReference type="Pfam" id="PF07715">
    <property type="entry name" value="Plug"/>
    <property type="match status" value="1"/>
</dbReference>
<dbReference type="InterPro" id="IPR000531">
    <property type="entry name" value="Beta-barrel_TonB"/>
</dbReference>
<dbReference type="InterPro" id="IPR036942">
    <property type="entry name" value="Beta-barrel_TonB_sf"/>
</dbReference>
<comment type="similarity">
    <text evidence="11 12">Belongs to the TonB-dependent receptor family.</text>
</comment>
<dbReference type="PANTHER" id="PTHR32552">
    <property type="entry name" value="FERRICHROME IRON RECEPTOR-RELATED"/>
    <property type="match status" value="1"/>
</dbReference>
<comment type="subcellular location">
    <subcellularLocation>
        <location evidence="1 11">Cell outer membrane</location>
        <topology evidence="1 11">Multi-pass membrane protein</topology>
    </subcellularLocation>
</comment>
<gene>
    <name evidence="16" type="ORF">V473_00635</name>
</gene>
<dbReference type="InterPro" id="IPR012910">
    <property type="entry name" value="Plug_dom"/>
</dbReference>
<dbReference type="Gene3D" id="2.40.170.20">
    <property type="entry name" value="TonB-dependent receptor, beta-barrel domain"/>
    <property type="match status" value="1"/>
</dbReference>
<evidence type="ECO:0000256" key="8">
    <source>
        <dbReference type="ARBA" id="ARBA00023077"/>
    </source>
</evidence>
<dbReference type="SUPFAM" id="SSF56935">
    <property type="entry name" value="Porins"/>
    <property type="match status" value="1"/>
</dbReference>
<protein>
    <recommendedName>
        <fullName evidence="18">TonB-denpendent receptor</fullName>
    </recommendedName>
</protein>
<evidence type="ECO:0000256" key="10">
    <source>
        <dbReference type="ARBA" id="ARBA00023237"/>
    </source>
</evidence>
<dbReference type="EMBL" id="JACT01000001">
    <property type="protein sequence ID" value="KMS58642.1"/>
    <property type="molecule type" value="Genomic_DNA"/>
</dbReference>
<dbReference type="PROSITE" id="PS52016">
    <property type="entry name" value="TONB_DEPENDENT_REC_3"/>
    <property type="match status" value="1"/>
</dbReference>
<reference evidence="16 17" key="1">
    <citation type="journal article" date="2015" name="G3 (Bethesda)">
        <title>Insights into Ongoing Evolution of the Hexachlorocyclohexane Catabolic Pathway from Comparative Genomics of Ten Sphingomonadaceae Strains.</title>
        <authorList>
            <person name="Pearce S.L."/>
            <person name="Oakeshott J.G."/>
            <person name="Pandey G."/>
        </authorList>
    </citation>
    <scope>NUCLEOTIDE SEQUENCE [LARGE SCALE GENOMIC DNA]</scope>
    <source>
        <strain evidence="16 17">LL01</strain>
    </source>
</reference>
<evidence type="ECO:0000259" key="15">
    <source>
        <dbReference type="Pfam" id="PF07715"/>
    </source>
</evidence>
<evidence type="ECO:0000256" key="2">
    <source>
        <dbReference type="ARBA" id="ARBA00022448"/>
    </source>
</evidence>
<evidence type="ECO:0000256" key="6">
    <source>
        <dbReference type="ARBA" id="ARBA00023004"/>
    </source>
</evidence>
<sequence length="735" mass="78372">MNNDMRVKLISCAAVAAIMSVTPALAQVAVTERADDGAIVVTAQKRAQNVQDVGITINAFSAETLVNAGITDATQLTQLTPALNLSGSYGGQVLSFAIRGVTQQDFSAQAEGPVAVYLDDGYMALNNSAGVGLFDLDHVEVLKGPQGTLFGRNATGGLVNIITRKPGDVADGYAMLSYGSYNDVRGEAAFGGPISDGIAFRVAGAVSSNGAYIKNLSPTGGDLGGGHGYALRGHLNFKLTPDAALLLSGYASKSYTSWAPYYVFASTSIVDGNGVEQNTVEVPGPTGVGSPTTAGGGRKVISNYAQDSGGSNALKGATAKLTVDFGPELTLQTDYKDAETRFLIDADGASSLFNGDTRSRVRNFSQEARLFGKNQGWRWYAGAYYLHIDAQVDPNRSPFPASGGLVDDFNKLVTDSYSAFGQVEVDLDPRLTFVAGARITREIKDFEYRAEYYSTDLSALPIADLGPARTPYSGHRADWLYNGKVQLEFRPRPGVLVYAGWSRGSKAGNFTSPYAGSTTFPDSALSYKPETLNSYELGGKADLLDRVVELNGAAFFYDYKNYQSFQFIGLSSLVINRPAKTYGGEATISIRPVDGLTVMGGGSYTHNKIDDVPVGGVIKDRVAPFTSKWQALASVAYNWPALGGTMSANANGHYTGPFYFSVSNFSTTRVAGYTTVDLRLSWSDAADIWKLSIFGNNIGQEKYRTVGFDLTGLCGCTQVGYGRPRWLGASVTRNF</sequence>
<keyword evidence="9 11" id="KW-0472">Membrane</keyword>
<evidence type="ECO:0000256" key="12">
    <source>
        <dbReference type="RuleBase" id="RU003357"/>
    </source>
</evidence>
<dbReference type="PATRIC" id="fig|1420583.3.peg.120"/>
<keyword evidence="10 11" id="KW-0998">Cell outer membrane</keyword>
<keyword evidence="17" id="KW-1185">Reference proteome</keyword>
<keyword evidence="5 11" id="KW-0812">Transmembrane</keyword>
<keyword evidence="8 12" id="KW-0798">TonB box</keyword>
<dbReference type="CDD" id="cd01347">
    <property type="entry name" value="ligand_gated_channel"/>
    <property type="match status" value="1"/>
</dbReference>
<keyword evidence="2 11" id="KW-0813">Transport</keyword>
<accession>A0A0J7Y4R1</accession>
<keyword evidence="4" id="KW-0410">Iron transport</keyword>
<evidence type="ECO:0000256" key="5">
    <source>
        <dbReference type="ARBA" id="ARBA00022692"/>
    </source>
</evidence>
<keyword evidence="7" id="KW-0406">Ion transport</keyword>
<dbReference type="AlphaFoldDB" id="A0A0J7Y4R1"/>
<evidence type="ECO:0008006" key="18">
    <source>
        <dbReference type="Google" id="ProtNLM"/>
    </source>
</evidence>
<evidence type="ECO:0000256" key="3">
    <source>
        <dbReference type="ARBA" id="ARBA00022452"/>
    </source>
</evidence>
<dbReference type="GO" id="GO:0009279">
    <property type="term" value="C:cell outer membrane"/>
    <property type="evidence" value="ECO:0007669"/>
    <property type="project" value="UniProtKB-SubCell"/>
</dbReference>
<feature type="chain" id="PRO_5005291867" description="TonB-denpendent receptor" evidence="13">
    <location>
        <begin position="27"/>
        <end position="735"/>
    </location>
</feature>
<evidence type="ECO:0000256" key="13">
    <source>
        <dbReference type="SAM" id="SignalP"/>
    </source>
</evidence>
<feature type="domain" description="TonB-dependent receptor-like beta-barrel" evidence="14">
    <location>
        <begin position="293"/>
        <end position="698"/>
    </location>
</feature>
<dbReference type="Pfam" id="PF00593">
    <property type="entry name" value="TonB_dep_Rec_b-barrel"/>
    <property type="match status" value="1"/>
</dbReference>
<evidence type="ECO:0000256" key="9">
    <source>
        <dbReference type="ARBA" id="ARBA00023136"/>
    </source>
</evidence>
<dbReference type="PANTHER" id="PTHR32552:SF81">
    <property type="entry name" value="TONB-DEPENDENT OUTER MEMBRANE RECEPTOR"/>
    <property type="match status" value="1"/>
</dbReference>
<feature type="domain" description="TonB-dependent receptor plug" evidence="15">
    <location>
        <begin position="50"/>
        <end position="157"/>
    </location>
</feature>
<keyword evidence="3 11" id="KW-1134">Transmembrane beta strand</keyword>
<proteinExistence type="inferred from homology"/>
<dbReference type="RefSeq" id="WP_066599252.1">
    <property type="nucleotide sequence ID" value="NZ_KQ130434.1"/>
</dbReference>
<comment type="caution">
    <text evidence="16">The sequence shown here is derived from an EMBL/GenBank/DDBJ whole genome shotgun (WGS) entry which is preliminary data.</text>
</comment>
<evidence type="ECO:0000256" key="4">
    <source>
        <dbReference type="ARBA" id="ARBA00022496"/>
    </source>
</evidence>
<feature type="signal peptide" evidence="13">
    <location>
        <begin position="1"/>
        <end position="26"/>
    </location>
</feature>
<evidence type="ECO:0000313" key="16">
    <source>
        <dbReference type="EMBL" id="KMS58642.1"/>
    </source>
</evidence>
<evidence type="ECO:0000256" key="7">
    <source>
        <dbReference type="ARBA" id="ARBA00023065"/>
    </source>
</evidence>
<dbReference type="InterPro" id="IPR039426">
    <property type="entry name" value="TonB-dep_rcpt-like"/>
</dbReference>
<evidence type="ECO:0000313" key="17">
    <source>
        <dbReference type="Proteomes" id="UP000052232"/>
    </source>
</evidence>
<organism evidence="16 17">
    <name type="scientific">Sphingobium cupriresistens LL01</name>
    <dbReference type="NCBI Taxonomy" id="1420583"/>
    <lineage>
        <taxon>Bacteria</taxon>
        <taxon>Pseudomonadati</taxon>
        <taxon>Pseudomonadota</taxon>
        <taxon>Alphaproteobacteria</taxon>
        <taxon>Sphingomonadales</taxon>
        <taxon>Sphingomonadaceae</taxon>
        <taxon>Sphingobium</taxon>
    </lineage>
</organism>
<evidence type="ECO:0000259" key="14">
    <source>
        <dbReference type="Pfam" id="PF00593"/>
    </source>
</evidence>
<evidence type="ECO:0000256" key="11">
    <source>
        <dbReference type="PROSITE-ProRule" id="PRU01360"/>
    </source>
</evidence>
<name>A0A0J7Y4R1_9SPHN</name>
<dbReference type="Proteomes" id="UP000052232">
    <property type="component" value="Unassembled WGS sequence"/>
</dbReference>
<keyword evidence="6" id="KW-0408">Iron</keyword>
<evidence type="ECO:0000256" key="1">
    <source>
        <dbReference type="ARBA" id="ARBA00004571"/>
    </source>
</evidence>
<dbReference type="GO" id="GO:0006826">
    <property type="term" value="P:iron ion transport"/>
    <property type="evidence" value="ECO:0007669"/>
    <property type="project" value="UniProtKB-KW"/>
</dbReference>
<dbReference type="STRING" id="1420583.V473_00635"/>
<keyword evidence="13" id="KW-0732">Signal</keyword>